<gene>
    <name evidence="1" type="ORF">L336_0014</name>
</gene>
<proteinExistence type="predicted"/>
<evidence type="ECO:0000313" key="1">
    <source>
        <dbReference type="EMBL" id="AGL61726.1"/>
    </source>
</evidence>
<dbReference type="HOGENOM" id="CLU_796166_0_0_0"/>
<accession>R4PX39</accession>
<reference evidence="1 2" key="1">
    <citation type="journal article" date="2013" name="Nat. Biotechnol.">
        <title>Genome sequences of rare, uncultured bacteria obtained by differential coverage binning of multiple metagenomes.</title>
        <authorList>
            <person name="Albertsen M."/>
            <person name="Hugenholtz P."/>
            <person name="Skarshewski A."/>
            <person name="Nielsen K.L."/>
            <person name="Tyson G.W."/>
            <person name="Nielsen P.H."/>
        </authorList>
    </citation>
    <scope>NUCLEOTIDE SEQUENCE [LARGE SCALE GENOMIC DNA]</scope>
    <source>
        <strain evidence="1">TM71</strain>
    </source>
</reference>
<protein>
    <submittedName>
        <fullName evidence="1">Uncharacterized protein</fullName>
    </submittedName>
</protein>
<name>R4PX39_9BACT</name>
<evidence type="ECO:0000313" key="2">
    <source>
        <dbReference type="Proteomes" id="UP000013893"/>
    </source>
</evidence>
<dbReference type="KEGG" id="saal:L336_0014"/>
<sequence>MLIIIGYSIAISELFTLALRILTRFNTDTMAEVQRRNIDPIESLEAVMLPKKVHELYGHIRDFNTMLRADRQCFSEEELTSLIAELDDEWRAIGIYGALLPATGSAWFMNPHVGHVEIRMFDSMPVVSLGFAIDDVQPNTEEITALPGRQIVHIFSVPGSTSSIARGESVIGSLKYDFSRFDPDGGERRLRYFHPNELARLEQHLPEAGSLETILPALASYAIEFVPTDEASMQRLQDIQEVINQRTIGNRDFPYLMAFSGDYLQQSEPVHPGQTKGPFVGFFRYKSIRMSVLPGSDDLDKAHHIAVPFIEVTFLPETGDDIHREVPASAVVQLRSSRELLYDLLKPT</sequence>
<dbReference type="EMBL" id="CP005957">
    <property type="protein sequence ID" value="AGL61726.1"/>
    <property type="molecule type" value="Genomic_DNA"/>
</dbReference>
<dbReference type="AlphaFoldDB" id="R4PX39"/>
<organism evidence="1 2">
    <name type="scientific">Candidatus Saccharimonas aalborgensis</name>
    <dbReference type="NCBI Taxonomy" id="1332188"/>
    <lineage>
        <taxon>Bacteria</taxon>
        <taxon>Candidatus Saccharimonadota</taxon>
        <taxon>Candidatus Saccharimonadia</taxon>
        <taxon>Candidatus Saccharimonadales</taxon>
        <taxon>Candidatus Saccharimonadaceae</taxon>
        <taxon>Candidatus Saccharimonas</taxon>
    </lineage>
</organism>
<keyword evidence="2" id="KW-1185">Reference proteome</keyword>
<dbReference type="STRING" id="1332188.L336_0014"/>
<dbReference type="Proteomes" id="UP000013893">
    <property type="component" value="Chromosome"/>
</dbReference>